<sequence>MPVSPAIPPTPQAPNRAIDPCIVQQAAEWMARLWSDDANPADQAACTRWRAQHADHELAWQRLQAFEDKLGSVSPQAASHALRQRPASASRRRAIGLLGLGATIAGMGYVLRGTDSWQAATADYRSGTGEIRAITLPDGSSVTLSTGTAIDLRFSEDERLVVLRAGEILIATAPDPAAMPRPFRVRSRHGSIQALGTRFSVRDDAETSRVAVFEGAVEIRPASAPDLAVLLQAGQGSRFSAIGAAAPSPAAESAAAWSRGILVADAMRLDEFLAELARYRPGLLRCDPDVAGLLVSGVFSVRDTDRALDNLTRALPVAVTYRTRYWVTVQAAE</sequence>
<dbReference type="PIRSF" id="PIRSF018266">
    <property type="entry name" value="FecR"/>
    <property type="match status" value="1"/>
</dbReference>
<dbReference type="InterPro" id="IPR032623">
    <property type="entry name" value="FecR_N"/>
</dbReference>
<reference evidence="3 4" key="1">
    <citation type="journal article" date="2011" name="J. Bacteriol.">
        <title>Complete genome sequence of the haloaromatic acid-degrading bacterium Achromobacter xylosoxidans A8.</title>
        <authorList>
            <person name="Strnad H."/>
            <person name="Ridl J."/>
            <person name="Paces J."/>
            <person name="Kolar M."/>
            <person name="Vlcek C."/>
            <person name="Paces V."/>
        </authorList>
    </citation>
    <scope>NUCLEOTIDE SEQUENCE [LARGE SCALE GENOMIC DNA]</scope>
    <source>
        <strain evidence="3 4">A8</strain>
    </source>
</reference>
<evidence type="ECO:0000313" key="3">
    <source>
        <dbReference type="EMBL" id="ADP19241.1"/>
    </source>
</evidence>
<dbReference type="KEGG" id="axy:AXYL_05945"/>
<accession>E3HJK9</accession>
<dbReference type="InterPro" id="IPR006860">
    <property type="entry name" value="FecR"/>
</dbReference>
<name>E3HJK9_ACHXA</name>
<dbReference type="GO" id="GO:0016989">
    <property type="term" value="F:sigma factor antagonist activity"/>
    <property type="evidence" value="ECO:0007669"/>
    <property type="project" value="TreeGrafter"/>
</dbReference>
<organism evidence="3 4">
    <name type="scientific">Achromobacter xylosoxidans (strain A8)</name>
    <dbReference type="NCBI Taxonomy" id="762376"/>
    <lineage>
        <taxon>Bacteria</taxon>
        <taxon>Pseudomonadati</taxon>
        <taxon>Pseudomonadota</taxon>
        <taxon>Betaproteobacteria</taxon>
        <taxon>Burkholderiales</taxon>
        <taxon>Alcaligenaceae</taxon>
        <taxon>Achromobacter</taxon>
    </lineage>
</organism>
<dbReference type="OrthoDB" id="1100567at2"/>
<gene>
    <name evidence="3" type="ordered locus">AXYL_05945</name>
</gene>
<dbReference type="Proteomes" id="UP000006876">
    <property type="component" value="Chromosome"/>
</dbReference>
<dbReference type="AlphaFoldDB" id="E3HJK9"/>
<dbReference type="InterPro" id="IPR012373">
    <property type="entry name" value="Ferrdict_sens_TM"/>
</dbReference>
<dbReference type="STRING" id="762376.AXYL_05945"/>
<evidence type="ECO:0000259" key="2">
    <source>
        <dbReference type="Pfam" id="PF16220"/>
    </source>
</evidence>
<dbReference type="RefSeq" id="WP_013396538.1">
    <property type="nucleotide sequence ID" value="NC_014640.1"/>
</dbReference>
<feature type="domain" description="FecR protein" evidence="1">
    <location>
        <begin position="123"/>
        <end position="218"/>
    </location>
</feature>
<protein>
    <submittedName>
        <fullName evidence="3">FecR family protein 27</fullName>
    </submittedName>
</protein>
<feature type="domain" description="FecR N-terminal" evidence="2">
    <location>
        <begin position="24"/>
        <end position="65"/>
    </location>
</feature>
<evidence type="ECO:0000259" key="1">
    <source>
        <dbReference type="Pfam" id="PF04773"/>
    </source>
</evidence>
<dbReference type="HOGENOM" id="CLU_050192_0_0_4"/>
<dbReference type="PATRIC" id="fig|762376.5.peg.5957"/>
<dbReference type="EMBL" id="CP002287">
    <property type="protein sequence ID" value="ADP19241.1"/>
    <property type="molecule type" value="Genomic_DNA"/>
</dbReference>
<dbReference type="PANTHER" id="PTHR30273">
    <property type="entry name" value="PERIPLASMIC SIGNAL SENSOR AND SIGMA FACTOR ACTIVATOR FECR-RELATED"/>
    <property type="match status" value="1"/>
</dbReference>
<dbReference type="Gene3D" id="2.60.120.1440">
    <property type="match status" value="1"/>
</dbReference>
<dbReference type="Pfam" id="PF04773">
    <property type="entry name" value="FecR"/>
    <property type="match status" value="1"/>
</dbReference>
<dbReference type="eggNOG" id="COG3712">
    <property type="taxonomic scope" value="Bacteria"/>
</dbReference>
<dbReference type="PANTHER" id="PTHR30273:SF2">
    <property type="entry name" value="PROTEIN FECR"/>
    <property type="match status" value="1"/>
</dbReference>
<dbReference type="Pfam" id="PF16220">
    <property type="entry name" value="DUF4880"/>
    <property type="match status" value="1"/>
</dbReference>
<proteinExistence type="predicted"/>
<evidence type="ECO:0000313" key="4">
    <source>
        <dbReference type="Proteomes" id="UP000006876"/>
    </source>
</evidence>